<dbReference type="InterPro" id="IPR036390">
    <property type="entry name" value="WH_DNA-bd_sf"/>
</dbReference>
<dbReference type="SMART" id="SM00049">
    <property type="entry name" value="DEP"/>
    <property type="match status" value="1"/>
</dbReference>
<evidence type="ECO:0000313" key="4">
    <source>
        <dbReference type="Proteomes" id="UP001519460"/>
    </source>
</evidence>
<organism evidence="3 4">
    <name type="scientific">Batillaria attramentaria</name>
    <dbReference type="NCBI Taxonomy" id="370345"/>
    <lineage>
        <taxon>Eukaryota</taxon>
        <taxon>Metazoa</taxon>
        <taxon>Spiralia</taxon>
        <taxon>Lophotrochozoa</taxon>
        <taxon>Mollusca</taxon>
        <taxon>Gastropoda</taxon>
        <taxon>Caenogastropoda</taxon>
        <taxon>Sorbeoconcha</taxon>
        <taxon>Cerithioidea</taxon>
        <taxon>Batillariidae</taxon>
        <taxon>Batillaria</taxon>
    </lineage>
</organism>
<feature type="region of interest" description="Disordered" evidence="1">
    <location>
        <begin position="156"/>
        <end position="178"/>
    </location>
</feature>
<proteinExistence type="predicted"/>
<keyword evidence="4" id="KW-1185">Reference proteome</keyword>
<name>A0ABD0LW04_9CAEN</name>
<evidence type="ECO:0000313" key="3">
    <source>
        <dbReference type="EMBL" id="KAK7503281.1"/>
    </source>
</evidence>
<dbReference type="AlphaFoldDB" id="A0ABD0LW04"/>
<dbReference type="Proteomes" id="UP001519460">
    <property type="component" value="Unassembled WGS sequence"/>
</dbReference>
<gene>
    <name evidence="3" type="ORF">BaRGS_00005546</name>
</gene>
<feature type="domain" description="DEP" evidence="2">
    <location>
        <begin position="46"/>
        <end position="149"/>
    </location>
</feature>
<dbReference type="Gene3D" id="1.10.10.10">
    <property type="entry name" value="Winged helix-like DNA-binding domain superfamily/Winged helix DNA-binding domain"/>
    <property type="match status" value="1"/>
</dbReference>
<reference evidence="3 4" key="1">
    <citation type="journal article" date="2023" name="Sci. Data">
        <title>Genome assembly of the Korean intertidal mud-creeper Batillaria attramentaria.</title>
        <authorList>
            <person name="Patra A.K."/>
            <person name="Ho P.T."/>
            <person name="Jun S."/>
            <person name="Lee S.J."/>
            <person name="Kim Y."/>
            <person name="Won Y.J."/>
        </authorList>
    </citation>
    <scope>NUCLEOTIDE SEQUENCE [LARGE SCALE GENOMIC DNA]</scope>
    <source>
        <strain evidence="3">Wonlab-2016</strain>
    </source>
</reference>
<sequence length="508" mass="58253">MASSESTSFSSPQTFHLEKTIPLRESKTNIGPFRATEIWNELVAHLKSKVELKRRRHKMRHYDNCFTGTDAVDVILHYLLSDKETFSTDLSREKAVKVCQLLMSKKIFEPVNSRHNDSCKHTFEDSGGNRCSLPLEAVSEEATMYGRDDDRCSLLSHHSHSSSSSSLPSLSEFDPTHSDQSVNLSKEVIEETWREVALAQLTTLIDLTFLDGVLAQDKPSKRQQQHHNLIISNIVAKNWHLPVTQSLFNLDTVGLGEEEDSVIQKAIACMECLPKGTAMLADHAFHRNDSNSKRQAFELLRKHYASQTDTVLPGRFFDLHMAILNLILQRHNRQALEALRLDMVLLPLPVKEELHRLLKFMTALSLDSSLVLDHSDSNEVVVLRAFSDVIFRHKLLAPNLGSILVQFMMQNMRKMFTVPRIIREKVSIKLYHMKTGQNLPDIDTTFCDRVSREEYQRQARDCTQDALISLMNNVLDDTKVPLKEKKHRLKQFQKCYPTLYEEHFSGMV</sequence>
<evidence type="ECO:0000259" key="2">
    <source>
        <dbReference type="PROSITE" id="PS50186"/>
    </source>
</evidence>
<dbReference type="InterPro" id="IPR036388">
    <property type="entry name" value="WH-like_DNA-bd_sf"/>
</dbReference>
<accession>A0ABD0LW04</accession>
<comment type="caution">
    <text evidence="3">The sequence shown here is derived from an EMBL/GenBank/DDBJ whole genome shotgun (WGS) entry which is preliminary data.</text>
</comment>
<dbReference type="SUPFAM" id="SSF46785">
    <property type="entry name" value="Winged helix' DNA-binding domain"/>
    <property type="match status" value="1"/>
</dbReference>
<evidence type="ECO:0000256" key="1">
    <source>
        <dbReference type="SAM" id="MobiDB-lite"/>
    </source>
</evidence>
<dbReference type="InterPro" id="IPR000591">
    <property type="entry name" value="DEP_dom"/>
</dbReference>
<feature type="compositionally biased region" description="Low complexity" evidence="1">
    <location>
        <begin position="156"/>
        <end position="171"/>
    </location>
</feature>
<dbReference type="EMBL" id="JACVVK020000021">
    <property type="protein sequence ID" value="KAK7503281.1"/>
    <property type="molecule type" value="Genomic_DNA"/>
</dbReference>
<protein>
    <recommendedName>
        <fullName evidence="2">DEP domain-containing protein</fullName>
    </recommendedName>
</protein>
<dbReference type="PANTHER" id="PTHR16206:SF19">
    <property type="entry name" value="DEP DOMAIN-CONTAINING PROTEIN"/>
    <property type="match status" value="1"/>
</dbReference>
<dbReference type="PANTHER" id="PTHR16206">
    <property type="entry name" value="DEP DOMAIN-CONTAINING"/>
    <property type="match status" value="1"/>
</dbReference>
<dbReference type="Pfam" id="PF00610">
    <property type="entry name" value="DEP"/>
    <property type="match status" value="1"/>
</dbReference>
<dbReference type="PROSITE" id="PS50186">
    <property type="entry name" value="DEP"/>
    <property type="match status" value="1"/>
</dbReference>